<accession>B8DRU0</accession>
<feature type="compositionally biased region" description="Basic and acidic residues" evidence="4">
    <location>
        <begin position="146"/>
        <end position="158"/>
    </location>
</feature>
<dbReference type="OrthoDB" id="4463574at2"/>
<reference evidence="6" key="1">
    <citation type="submission" date="2008-10" db="EMBL/GenBank/DDBJ databases">
        <title>Complete sequence of Desulfovibrio vulgaris str. 'Miyazaki F'.</title>
        <authorList>
            <person name="Lucas S."/>
            <person name="Copeland A."/>
            <person name="Lapidus A."/>
            <person name="Glavina del Rio T."/>
            <person name="Dalin E."/>
            <person name="Tice H."/>
            <person name="Bruce D."/>
            <person name="Goodwin L."/>
            <person name="Pitluck S."/>
            <person name="Sims D."/>
            <person name="Brettin T."/>
            <person name="Detter J.C."/>
            <person name="Han C."/>
            <person name="Larimer F."/>
            <person name="Land M."/>
            <person name="Hauser L."/>
            <person name="Kyrpides N."/>
            <person name="Mikhailova N."/>
            <person name="Hazen T.C."/>
            <person name="Richardson P."/>
        </authorList>
    </citation>
    <scope>NUCLEOTIDE SEQUENCE</scope>
    <source>
        <strain evidence="6">Miyazaki F</strain>
    </source>
</reference>
<evidence type="ECO:0000256" key="2">
    <source>
        <dbReference type="ARBA" id="ARBA00023125"/>
    </source>
</evidence>
<dbReference type="PROSITE" id="PS50995">
    <property type="entry name" value="HTH_MARR_2"/>
    <property type="match status" value="1"/>
</dbReference>
<feature type="domain" description="HTH marR-type" evidence="5">
    <location>
        <begin position="2"/>
        <end position="139"/>
    </location>
</feature>
<keyword evidence="3" id="KW-0804">Transcription</keyword>
<evidence type="ECO:0000256" key="1">
    <source>
        <dbReference type="ARBA" id="ARBA00023015"/>
    </source>
</evidence>
<dbReference type="PRINTS" id="PR00598">
    <property type="entry name" value="HTHMARR"/>
</dbReference>
<dbReference type="KEGG" id="dvm:DvMF_1429"/>
<dbReference type="SUPFAM" id="SSF46785">
    <property type="entry name" value="Winged helix' DNA-binding domain"/>
    <property type="match status" value="1"/>
</dbReference>
<feature type="region of interest" description="Disordered" evidence="4">
    <location>
        <begin position="145"/>
        <end position="198"/>
    </location>
</feature>
<evidence type="ECO:0000313" key="6">
    <source>
        <dbReference type="EMBL" id="ACL08377.1"/>
    </source>
</evidence>
<dbReference type="EMBL" id="CP001197">
    <property type="protein sequence ID" value="ACL08377.1"/>
    <property type="molecule type" value="Genomic_DNA"/>
</dbReference>
<feature type="compositionally biased region" description="Low complexity" evidence="4">
    <location>
        <begin position="181"/>
        <end position="190"/>
    </location>
</feature>
<dbReference type="GO" id="GO:0003700">
    <property type="term" value="F:DNA-binding transcription factor activity"/>
    <property type="evidence" value="ECO:0007669"/>
    <property type="project" value="InterPro"/>
</dbReference>
<dbReference type="eggNOG" id="COG1846">
    <property type="taxonomic scope" value="Bacteria"/>
</dbReference>
<dbReference type="InterPro" id="IPR036390">
    <property type="entry name" value="WH_DNA-bd_sf"/>
</dbReference>
<dbReference type="STRING" id="883.DvMF_1429"/>
<dbReference type="Gene3D" id="1.10.10.10">
    <property type="entry name" value="Winged helix-like DNA-binding domain superfamily/Winged helix DNA-binding domain"/>
    <property type="match status" value="1"/>
</dbReference>
<dbReference type="GO" id="GO:0003677">
    <property type="term" value="F:DNA binding"/>
    <property type="evidence" value="ECO:0007669"/>
    <property type="project" value="UniProtKB-KW"/>
</dbReference>
<dbReference type="InterPro" id="IPR023187">
    <property type="entry name" value="Tscrpt_reg_MarR-type_CS"/>
</dbReference>
<sequence>MEQRLTSFAYRVGQLRRLVLLLALERITPLGPVGKGQIPFLAELFQGGDGVSQEELAEKLHFDKGSAARSLAKLEAAGLVTRTVNPRNRRQLVITLTPQAEELRAPFLATLRELTETMVRGFSGEEREQALGFLDRMISNVLTELGRPDRSAKPERSAGPKPMDMSGTPDTAGPTCQVGRAAQASPTGQTGQTGGGAQ</sequence>
<name>B8DRU0_NITV9</name>
<organism evidence="6">
    <name type="scientific">Nitratidesulfovibrio vulgaris (strain DSM 19637 / Miyazaki F)</name>
    <name type="common">Desulfovibrio vulgaris</name>
    <dbReference type="NCBI Taxonomy" id="883"/>
    <lineage>
        <taxon>Bacteria</taxon>
        <taxon>Pseudomonadati</taxon>
        <taxon>Thermodesulfobacteriota</taxon>
        <taxon>Desulfovibrionia</taxon>
        <taxon>Desulfovibrionales</taxon>
        <taxon>Desulfovibrionaceae</taxon>
        <taxon>Nitratidesulfovibrio</taxon>
    </lineage>
</organism>
<dbReference type="PANTHER" id="PTHR42756:SF1">
    <property type="entry name" value="TRANSCRIPTIONAL REPRESSOR OF EMRAB OPERON"/>
    <property type="match status" value="1"/>
</dbReference>
<dbReference type="AlphaFoldDB" id="B8DRU0"/>
<gene>
    <name evidence="6" type="ordered locus">DvMF_1429</name>
</gene>
<dbReference type="PROSITE" id="PS01117">
    <property type="entry name" value="HTH_MARR_1"/>
    <property type="match status" value="1"/>
</dbReference>
<evidence type="ECO:0000256" key="4">
    <source>
        <dbReference type="SAM" id="MobiDB-lite"/>
    </source>
</evidence>
<dbReference type="HOGENOM" id="CLU_083287_18_0_7"/>
<protein>
    <submittedName>
        <fullName evidence="6">Transcriptional regulator, MarR family</fullName>
    </submittedName>
</protein>
<dbReference type="InterPro" id="IPR000835">
    <property type="entry name" value="HTH_MarR-typ"/>
</dbReference>
<proteinExistence type="predicted"/>
<keyword evidence="1" id="KW-0805">Transcription regulation</keyword>
<dbReference type="SMART" id="SM00347">
    <property type="entry name" value="HTH_MARR"/>
    <property type="match status" value="1"/>
</dbReference>
<dbReference type="Pfam" id="PF12802">
    <property type="entry name" value="MarR_2"/>
    <property type="match status" value="1"/>
</dbReference>
<dbReference type="PANTHER" id="PTHR42756">
    <property type="entry name" value="TRANSCRIPTIONAL REGULATOR, MARR"/>
    <property type="match status" value="1"/>
</dbReference>
<evidence type="ECO:0000256" key="3">
    <source>
        <dbReference type="ARBA" id="ARBA00023163"/>
    </source>
</evidence>
<evidence type="ECO:0000259" key="5">
    <source>
        <dbReference type="PROSITE" id="PS50995"/>
    </source>
</evidence>
<dbReference type="InterPro" id="IPR036388">
    <property type="entry name" value="WH-like_DNA-bd_sf"/>
</dbReference>
<keyword evidence="2" id="KW-0238">DNA-binding</keyword>